<evidence type="ECO:0000256" key="1">
    <source>
        <dbReference type="SAM" id="Phobius"/>
    </source>
</evidence>
<gene>
    <name evidence="4" type="ORF">K8I29_12730</name>
</gene>
<dbReference type="PROSITE" id="PS51832">
    <property type="entry name" value="HD_GYP"/>
    <property type="match status" value="1"/>
</dbReference>
<feature type="domain" description="HD" evidence="2">
    <location>
        <begin position="210"/>
        <end position="332"/>
    </location>
</feature>
<reference evidence="4" key="2">
    <citation type="submission" date="2021-08" db="EMBL/GenBank/DDBJ databases">
        <authorList>
            <person name="Dalcin Martins P."/>
        </authorList>
    </citation>
    <scope>NUCLEOTIDE SEQUENCE</scope>
    <source>
        <strain evidence="4">MAG_39</strain>
    </source>
</reference>
<dbReference type="PANTHER" id="PTHR43155">
    <property type="entry name" value="CYCLIC DI-GMP PHOSPHODIESTERASE PA4108-RELATED"/>
    <property type="match status" value="1"/>
</dbReference>
<evidence type="ECO:0000313" key="4">
    <source>
        <dbReference type="EMBL" id="MBZ0157062.1"/>
    </source>
</evidence>
<protein>
    <submittedName>
        <fullName evidence="4">HD-GYP domain-containing protein</fullName>
    </submittedName>
</protein>
<dbReference type="PROSITE" id="PS51831">
    <property type="entry name" value="HD"/>
    <property type="match status" value="1"/>
</dbReference>
<dbReference type="InterPro" id="IPR006674">
    <property type="entry name" value="HD_domain"/>
</dbReference>
<keyword evidence="1" id="KW-1133">Transmembrane helix</keyword>
<organism evidence="4 5">
    <name type="scientific">Candidatus Nitrobium versatile</name>
    <dbReference type="NCBI Taxonomy" id="2884831"/>
    <lineage>
        <taxon>Bacteria</taxon>
        <taxon>Pseudomonadati</taxon>
        <taxon>Nitrospirota</taxon>
        <taxon>Nitrospiria</taxon>
        <taxon>Nitrospirales</taxon>
        <taxon>Nitrospiraceae</taxon>
        <taxon>Candidatus Nitrobium</taxon>
    </lineage>
</organism>
<accession>A0A953J9J8</accession>
<proteinExistence type="predicted"/>
<keyword evidence="1" id="KW-0472">Membrane</keyword>
<dbReference type="Proteomes" id="UP000705867">
    <property type="component" value="Unassembled WGS sequence"/>
</dbReference>
<sequence length="395" mass="44459">MMFLRVVRHLSVIVTFMLSVAVALLVFFLVEEITKFDESLSQFYAPTIYAVRSFAEASGNMEKSAAERGLPERIAVLHLKEATERLITLSGKWHPEFRQHMESMLQRALSLIGKVEEGHASGKDIFPEISRLHREAKEHEAMHEAELKVALQGIGEYALLTKSIAPLLLVLGILFSIREAQMQRRREREHEKLSAIKALAYALDARDPYTRGHSERVAEYAVAIGGQMKLGKDMLDRLTIAALMHDIGKLAVPDDILRKPGKLSDEEFAAIKEHPARSARFLSCFESLRDIASWVASHHERYDGKGYPEGRIGKEIPLPSRIIALADSFDAMTSSRPYRPAMGVEQAIGEIEKNKNFQWDIDVVDAFMRCYTQGAIGTAVHSREEKCNGLKISFQ</sequence>
<evidence type="ECO:0000313" key="5">
    <source>
        <dbReference type="Proteomes" id="UP000705867"/>
    </source>
</evidence>
<dbReference type="EMBL" id="JAIOIV010000101">
    <property type="protein sequence ID" value="MBZ0157062.1"/>
    <property type="molecule type" value="Genomic_DNA"/>
</dbReference>
<dbReference type="SUPFAM" id="SSF109604">
    <property type="entry name" value="HD-domain/PDEase-like"/>
    <property type="match status" value="1"/>
</dbReference>
<dbReference type="Gene3D" id="1.10.3210.10">
    <property type="entry name" value="Hypothetical protein af1432"/>
    <property type="match status" value="1"/>
</dbReference>
<dbReference type="CDD" id="cd00077">
    <property type="entry name" value="HDc"/>
    <property type="match status" value="1"/>
</dbReference>
<reference evidence="4" key="1">
    <citation type="journal article" date="2021" name="bioRxiv">
        <title>Unraveling nitrogen, sulfur and carbon metabolic pathways and microbial community transcriptional responses to substrate deprivation and toxicity stresses in a bioreactor mimicking anoxic brackish coastal sediment conditions.</title>
        <authorList>
            <person name="Martins P.D."/>
            <person name="Echeveste M.J."/>
            <person name="Arshad A."/>
            <person name="Kurth J."/>
            <person name="Ouboter H."/>
            <person name="Jetten M.S.M."/>
            <person name="Welte C.U."/>
        </authorList>
    </citation>
    <scope>NUCLEOTIDE SEQUENCE</scope>
    <source>
        <strain evidence="4">MAG_39</strain>
    </source>
</reference>
<dbReference type="SMART" id="SM00471">
    <property type="entry name" value="HDc"/>
    <property type="match status" value="1"/>
</dbReference>
<keyword evidence="1" id="KW-0812">Transmembrane</keyword>
<feature type="domain" description="HD-GYP" evidence="3">
    <location>
        <begin position="188"/>
        <end position="383"/>
    </location>
</feature>
<comment type="caution">
    <text evidence="4">The sequence shown here is derived from an EMBL/GenBank/DDBJ whole genome shotgun (WGS) entry which is preliminary data.</text>
</comment>
<dbReference type="InterPro" id="IPR003607">
    <property type="entry name" value="HD/PDEase_dom"/>
</dbReference>
<evidence type="ECO:0000259" key="2">
    <source>
        <dbReference type="PROSITE" id="PS51831"/>
    </source>
</evidence>
<dbReference type="AlphaFoldDB" id="A0A953J9J8"/>
<dbReference type="InterPro" id="IPR037522">
    <property type="entry name" value="HD_GYP_dom"/>
</dbReference>
<name>A0A953J9J8_9BACT</name>
<evidence type="ECO:0000259" key="3">
    <source>
        <dbReference type="PROSITE" id="PS51832"/>
    </source>
</evidence>
<feature type="transmembrane region" description="Helical" evidence="1">
    <location>
        <begin position="12"/>
        <end position="30"/>
    </location>
</feature>
<dbReference type="Pfam" id="PF13487">
    <property type="entry name" value="HD_5"/>
    <property type="match status" value="1"/>
</dbReference>